<feature type="coiled-coil region" evidence="8">
    <location>
        <begin position="328"/>
        <end position="362"/>
    </location>
</feature>
<feature type="compositionally biased region" description="Basic and acidic residues" evidence="9">
    <location>
        <begin position="899"/>
        <end position="922"/>
    </location>
</feature>
<evidence type="ECO:0000256" key="4">
    <source>
        <dbReference type="ARBA" id="ARBA00022722"/>
    </source>
</evidence>
<feature type="region of interest" description="Disordered" evidence="9">
    <location>
        <begin position="167"/>
        <end position="189"/>
    </location>
</feature>
<dbReference type="InterPro" id="IPR043502">
    <property type="entry name" value="DNA/RNA_pol_sf"/>
</dbReference>
<evidence type="ECO:0000256" key="5">
    <source>
        <dbReference type="ARBA" id="ARBA00022759"/>
    </source>
</evidence>
<keyword evidence="7 11" id="KW-0695">RNA-directed DNA polymerase</keyword>
<evidence type="ECO:0000259" key="10">
    <source>
        <dbReference type="Pfam" id="PF00078"/>
    </source>
</evidence>
<keyword evidence="8" id="KW-0175">Coiled coil</keyword>
<feature type="coiled-coil region" evidence="8">
    <location>
        <begin position="714"/>
        <end position="741"/>
    </location>
</feature>
<evidence type="ECO:0000256" key="3">
    <source>
        <dbReference type="ARBA" id="ARBA00022695"/>
    </source>
</evidence>
<dbReference type="PANTHER" id="PTHR24559">
    <property type="entry name" value="TRANSPOSON TY3-I GAG-POL POLYPROTEIN"/>
    <property type="match status" value="1"/>
</dbReference>
<comment type="caution">
    <text evidence="11">The sequence shown here is derived from an EMBL/GenBank/DDBJ whole genome shotgun (WGS) entry which is preliminary data.</text>
</comment>
<dbReference type="InterPro" id="IPR043128">
    <property type="entry name" value="Rev_trsase/Diguanyl_cyclase"/>
</dbReference>
<dbReference type="GO" id="GO:0008233">
    <property type="term" value="F:peptidase activity"/>
    <property type="evidence" value="ECO:0007669"/>
    <property type="project" value="UniProtKB-KW"/>
</dbReference>
<dbReference type="SUPFAM" id="SSF56672">
    <property type="entry name" value="DNA/RNA polymerases"/>
    <property type="match status" value="1"/>
</dbReference>
<dbReference type="CDD" id="cd01647">
    <property type="entry name" value="RT_LTR"/>
    <property type="match status" value="1"/>
</dbReference>
<evidence type="ECO:0000256" key="8">
    <source>
        <dbReference type="SAM" id="Coils"/>
    </source>
</evidence>
<keyword evidence="6" id="KW-0378">Hydrolase</keyword>
<dbReference type="GO" id="GO:0006508">
    <property type="term" value="P:proteolysis"/>
    <property type="evidence" value="ECO:0007669"/>
    <property type="project" value="UniProtKB-KW"/>
</dbReference>
<feature type="region of interest" description="Disordered" evidence="9">
    <location>
        <begin position="899"/>
        <end position="924"/>
    </location>
</feature>
<dbReference type="PANTHER" id="PTHR24559:SF444">
    <property type="entry name" value="REVERSE TRANSCRIPTASE DOMAIN-CONTAINING PROTEIN"/>
    <property type="match status" value="1"/>
</dbReference>
<evidence type="ECO:0000256" key="9">
    <source>
        <dbReference type="SAM" id="MobiDB-lite"/>
    </source>
</evidence>
<organism evidence="11">
    <name type="scientific">Tanacetum cinerariifolium</name>
    <name type="common">Dalmatian daisy</name>
    <name type="synonym">Chrysanthemum cinerariifolium</name>
    <dbReference type="NCBI Taxonomy" id="118510"/>
    <lineage>
        <taxon>Eukaryota</taxon>
        <taxon>Viridiplantae</taxon>
        <taxon>Streptophyta</taxon>
        <taxon>Embryophyta</taxon>
        <taxon>Tracheophyta</taxon>
        <taxon>Spermatophyta</taxon>
        <taxon>Magnoliopsida</taxon>
        <taxon>eudicotyledons</taxon>
        <taxon>Gunneridae</taxon>
        <taxon>Pentapetalae</taxon>
        <taxon>asterids</taxon>
        <taxon>campanulids</taxon>
        <taxon>Asterales</taxon>
        <taxon>Asteraceae</taxon>
        <taxon>Asteroideae</taxon>
        <taxon>Anthemideae</taxon>
        <taxon>Anthemidinae</taxon>
        <taxon>Tanacetum</taxon>
    </lineage>
</organism>
<dbReference type="Gene3D" id="3.10.10.10">
    <property type="entry name" value="HIV Type 1 Reverse Transcriptase, subunit A, domain 1"/>
    <property type="match status" value="1"/>
</dbReference>
<accession>A0A6L2MXD2</accession>
<dbReference type="FunFam" id="3.10.10.10:FF:000007">
    <property type="entry name" value="Retrovirus-related Pol polyprotein from transposon 17.6-like Protein"/>
    <property type="match status" value="1"/>
</dbReference>
<evidence type="ECO:0000256" key="1">
    <source>
        <dbReference type="ARBA" id="ARBA00022670"/>
    </source>
</evidence>
<evidence type="ECO:0000256" key="6">
    <source>
        <dbReference type="ARBA" id="ARBA00022801"/>
    </source>
</evidence>
<dbReference type="InterPro" id="IPR053134">
    <property type="entry name" value="RNA-dir_DNA_polymerase"/>
</dbReference>
<evidence type="ECO:0000256" key="2">
    <source>
        <dbReference type="ARBA" id="ARBA00022679"/>
    </source>
</evidence>
<feature type="compositionally biased region" description="Polar residues" evidence="9">
    <location>
        <begin position="176"/>
        <end position="189"/>
    </location>
</feature>
<keyword evidence="5" id="KW-0255">Endonuclease</keyword>
<dbReference type="InterPro" id="IPR000477">
    <property type="entry name" value="RT_dom"/>
</dbReference>
<gene>
    <name evidence="11" type="ORF">Tci_050599</name>
</gene>
<sequence length="1117" mass="126568">MFTTGKDTSINTVAYVHPRNAGKDENPKCWSAWPNHKEEERVGNQGNVGNQNGNVVSENIQENVKNVLVNRNRLGCSYKEFLAFNPKEYNGKGGAVVLLDGSRKWRTFMRCKSWKLSYGITPWSGVGIKSLQEITDVHEVIINGDSLVPELPAVGTVVPPKTEAQKLARKNELKAKSQSSSGTKSNETVTAAHDIHAASLKEQPSASRYADDVINGSQMEGGDNYNEGKEIYKENREKSNFNGKDQVGFYKTKAKCYNCHRRVHVARECHAPRNQGNRSVDNERRVVPVETPASALVVQDGLGGYDWSYQAEEETIDFALMAHSSGLANSSNSELEETMKEKDDLKEKLTKFEESSKSLTKLINSQMSANDKTDNNQAKDRYKVGIGYHAVPPPYTGNYMPPRADLSFVRLDDSVFKFKISETTASVNENESIASKSMNPTIYVYRVKQFWATTKVKKVNDQEQIQALVDKTKVIITEDIIRSDLRFDDDEGTACILNEEIFKGLARIWKKQRKEVKTSHDESEDEDHVPTPSTDPLPSSEDRSILNELVVFCTSLQEQVLNLQEAKAAQAKEIATLKKKVSKLNKWRKSRSGGLRRLKKFGSDSTADLVTTVKDSAAPTTDVTEDEITMAQALAALNCVKPKVVVQEQEMSTTIPTATTTVTTVIATPRAKGIVFYEQKQSQIPTVSSLKDKDKAKIIEPEAPLKKKEQIRIDKEYARKLQAEEQEAARLSKAQQDKEGRIFDEIKELFGREMRKKQKVDENVELVIDDSEELSKCIEIGPDDGHEVLTEATPISSRSPTIIDYKIQKEGKKTYFKIIRADVKDIFKKEKPVDGMDNILFRTLKTMFEHHVEDTIWKYQQGLAKIRGMVAATEPKTMQKAVQISGALTYEAVRNGSIKKVEKRGNMGEPSKDKNGRDDNKRTMTGNVFATTISLVERDNTGMDWLSNHKDEIIYHEKVVRMPLLDGKVLRVLGEKPNEKIRPLKSVKAKDKKQREIVVVRDFPEFFSKMDLRSGYHQLRVHEDDIPKTAFRTCYGHFEFTVMPFGLTNAPAVFMDLLNRVCRPYLDKFVIVFIDDILIYSKNQEEHVEHLRLVLKLLKKAKQYAKFSKCEFWLREV</sequence>
<feature type="domain" description="Reverse transcriptase" evidence="10">
    <location>
        <begin position="1003"/>
        <end position="1113"/>
    </location>
</feature>
<dbReference type="EMBL" id="BKCJ010007710">
    <property type="protein sequence ID" value="GEU78621.1"/>
    <property type="molecule type" value="Genomic_DNA"/>
</dbReference>
<evidence type="ECO:0000256" key="7">
    <source>
        <dbReference type="ARBA" id="ARBA00022918"/>
    </source>
</evidence>
<dbReference type="GO" id="GO:0004519">
    <property type="term" value="F:endonuclease activity"/>
    <property type="evidence" value="ECO:0007669"/>
    <property type="project" value="UniProtKB-KW"/>
</dbReference>
<keyword evidence="2" id="KW-0808">Transferase</keyword>
<keyword evidence="4" id="KW-0540">Nuclease</keyword>
<keyword evidence="3" id="KW-0548">Nucleotidyltransferase</keyword>
<dbReference type="GO" id="GO:0003964">
    <property type="term" value="F:RNA-directed DNA polymerase activity"/>
    <property type="evidence" value="ECO:0007669"/>
    <property type="project" value="UniProtKB-KW"/>
</dbReference>
<reference evidence="11" key="1">
    <citation type="journal article" date="2019" name="Sci. Rep.">
        <title>Draft genome of Tanacetum cinerariifolium, the natural source of mosquito coil.</title>
        <authorList>
            <person name="Yamashiro T."/>
            <person name="Shiraishi A."/>
            <person name="Satake H."/>
            <person name="Nakayama K."/>
        </authorList>
    </citation>
    <scope>NUCLEOTIDE SEQUENCE</scope>
</reference>
<proteinExistence type="predicted"/>
<dbReference type="Gene3D" id="3.30.70.270">
    <property type="match status" value="1"/>
</dbReference>
<dbReference type="AlphaFoldDB" id="A0A6L2MXD2"/>
<feature type="region of interest" description="Disordered" evidence="9">
    <location>
        <begin position="517"/>
        <end position="540"/>
    </location>
</feature>
<name>A0A6L2MXD2_TANCI</name>
<dbReference type="Pfam" id="PF00078">
    <property type="entry name" value="RVT_1"/>
    <property type="match status" value="1"/>
</dbReference>
<feature type="coiled-coil region" evidence="8">
    <location>
        <begin position="553"/>
        <end position="580"/>
    </location>
</feature>
<protein>
    <submittedName>
        <fullName evidence="11">RNA-directed DNA polymerase homolog</fullName>
    </submittedName>
</protein>
<keyword evidence="1" id="KW-0645">Protease</keyword>
<evidence type="ECO:0000313" key="11">
    <source>
        <dbReference type="EMBL" id="GEU78621.1"/>
    </source>
</evidence>